<feature type="domain" description="PPIase cyclophilin-type" evidence="4">
    <location>
        <begin position="109"/>
        <end position="256"/>
    </location>
</feature>
<dbReference type="EMBL" id="BAABLP010000002">
    <property type="protein sequence ID" value="GAA4743655.1"/>
    <property type="molecule type" value="Genomic_DNA"/>
</dbReference>
<feature type="compositionally biased region" description="Low complexity" evidence="2">
    <location>
        <begin position="69"/>
        <end position="90"/>
    </location>
</feature>
<dbReference type="CDD" id="cd00317">
    <property type="entry name" value="cyclophilin"/>
    <property type="match status" value="1"/>
</dbReference>
<dbReference type="Gene3D" id="2.40.100.10">
    <property type="entry name" value="Cyclophilin-like"/>
    <property type="match status" value="1"/>
</dbReference>
<dbReference type="PROSITE" id="PS50072">
    <property type="entry name" value="CSA_PPIASE_2"/>
    <property type="match status" value="1"/>
</dbReference>
<feature type="region of interest" description="Disordered" evidence="2">
    <location>
        <begin position="1"/>
        <end position="20"/>
    </location>
</feature>
<evidence type="ECO:0000259" key="4">
    <source>
        <dbReference type="PROSITE" id="PS50072"/>
    </source>
</evidence>
<accession>A0ABP8Z1D1</accession>
<evidence type="ECO:0000256" key="2">
    <source>
        <dbReference type="SAM" id="MobiDB-lite"/>
    </source>
</evidence>
<reference evidence="6" key="1">
    <citation type="journal article" date="2019" name="Int. J. Syst. Evol. Microbiol.">
        <title>The Global Catalogue of Microorganisms (GCM) 10K type strain sequencing project: providing services to taxonomists for standard genome sequencing and annotation.</title>
        <authorList>
            <consortium name="The Broad Institute Genomics Platform"/>
            <consortium name="The Broad Institute Genome Sequencing Center for Infectious Disease"/>
            <person name="Wu L."/>
            <person name="Ma J."/>
        </authorList>
    </citation>
    <scope>NUCLEOTIDE SEQUENCE [LARGE SCALE GENOMIC DNA]</scope>
    <source>
        <strain evidence="6">JCM 19015</strain>
    </source>
</reference>
<sequence>MANRSPRERAERDARKRARSYSIRQEVHLERGRRRRRDDVTAGIVLAVVLVAATASQVGFFTAGPGAAKPSASASASASPTPSTARTVAPKSLSEDRTWKGTMAINTTKLSISLNGKKAPQAVANFVDLAGTGFYSGLTCHRLTTSGIFVLQCGDPAGDGSGGPGYTFGPLENVPEDGVYPAGTIAMARGAAEDSQGSQFFIVYKASKLPAPGYTVFGKVTGGLSGLKSAITSKGTADGSGDGAPKVATTLGTIAVQ</sequence>
<proteinExistence type="predicted"/>
<evidence type="ECO:0000313" key="5">
    <source>
        <dbReference type="EMBL" id="GAA4743655.1"/>
    </source>
</evidence>
<dbReference type="PANTHER" id="PTHR45625">
    <property type="entry name" value="PEPTIDYL-PROLYL CIS-TRANS ISOMERASE-RELATED"/>
    <property type="match status" value="1"/>
</dbReference>
<dbReference type="Pfam" id="PF00160">
    <property type="entry name" value="Pro_isomerase"/>
    <property type="match status" value="1"/>
</dbReference>
<dbReference type="Proteomes" id="UP001500121">
    <property type="component" value="Unassembled WGS sequence"/>
</dbReference>
<keyword evidence="3" id="KW-0812">Transmembrane</keyword>
<evidence type="ECO:0000256" key="3">
    <source>
        <dbReference type="SAM" id="Phobius"/>
    </source>
</evidence>
<dbReference type="RefSeq" id="WP_345480345.1">
    <property type="nucleotide sequence ID" value="NZ_BAABLP010000002.1"/>
</dbReference>
<dbReference type="SUPFAM" id="SSF50891">
    <property type="entry name" value="Cyclophilin-like"/>
    <property type="match status" value="1"/>
</dbReference>
<protein>
    <recommendedName>
        <fullName evidence="4">PPIase cyclophilin-type domain-containing protein</fullName>
    </recommendedName>
</protein>
<feature type="compositionally biased region" description="Basic and acidic residues" evidence="2">
    <location>
        <begin position="1"/>
        <end position="14"/>
    </location>
</feature>
<gene>
    <name evidence="5" type="ORF">GCM10025783_14060</name>
</gene>
<keyword evidence="6" id="KW-1185">Reference proteome</keyword>
<feature type="transmembrane region" description="Helical" evidence="3">
    <location>
        <begin position="40"/>
        <end position="61"/>
    </location>
</feature>
<dbReference type="InterPro" id="IPR002130">
    <property type="entry name" value="Cyclophilin-type_PPIase_dom"/>
</dbReference>
<keyword evidence="3" id="KW-0472">Membrane</keyword>
<comment type="caution">
    <text evidence="5">The sequence shown here is derived from an EMBL/GenBank/DDBJ whole genome shotgun (WGS) entry which is preliminary data.</text>
</comment>
<evidence type="ECO:0000313" key="6">
    <source>
        <dbReference type="Proteomes" id="UP001500121"/>
    </source>
</evidence>
<dbReference type="InterPro" id="IPR044666">
    <property type="entry name" value="Cyclophilin_A-like"/>
</dbReference>
<keyword evidence="3" id="KW-1133">Transmembrane helix</keyword>
<name>A0ABP8Z1D1_9MICO</name>
<feature type="region of interest" description="Disordered" evidence="2">
    <location>
        <begin position="69"/>
        <end position="95"/>
    </location>
</feature>
<organism evidence="5 6">
    <name type="scientific">Amnibacterium soli</name>
    <dbReference type="NCBI Taxonomy" id="1282736"/>
    <lineage>
        <taxon>Bacteria</taxon>
        <taxon>Bacillati</taxon>
        <taxon>Actinomycetota</taxon>
        <taxon>Actinomycetes</taxon>
        <taxon>Micrococcales</taxon>
        <taxon>Microbacteriaceae</taxon>
        <taxon>Amnibacterium</taxon>
    </lineage>
</organism>
<evidence type="ECO:0000256" key="1">
    <source>
        <dbReference type="ARBA" id="ARBA00002388"/>
    </source>
</evidence>
<comment type="function">
    <text evidence="1">PPIases accelerate the folding of proteins. It catalyzes the cis-trans isomerization of proline imidic peptide bonds in oligopeptides.</text>
</comment>
<dbReference type="InterPro" id="IPR029000">
    <property type="entry name" value="Cyclophilin-like_dom_sf"/>
</dbReference>
<dbReference type="PANTHER" id="PTHR45625:SF3">
    <property type="entry name" value="PEPTIDYL-PROLYL CIS-TRANS ISOMERASE B-RELATED"/>
    <property type="match status" value="1"/>
</dbReference>